<evidence type="ECO:0000313" key="8">
    <source>
        <dbReference type="EMBL" id="ANY78783.1"/>
    </source>
</evidence>
<feature type="domain" description="Multidrug resistance protein MdtA-like alpha-helical hairpin" evidence="4">
    <location>
        <begin position="123"/>
        <end position="199"/>
    </location>
</feature>
<dbReference type="NCBIfam" id="TIGR01730">
    <property type="entry name" value="RND_mfp"/>
    <property type="match status" value="1"/>
</dbReference>
<gene>
    <name evidence="8" type="ORF">BB934_11555</name>
</gene>
<evidence type="ECO:0000259" key="4">
    <source>
        <dbReference type="Pfam" id="PF25876"/>
    </source>
</evidence>
<evidence type="ECO:0000259" key="6">
    <source>
        <dbReference type="Pfam" id="PF25944"/>
    </source>
</evidence>
<dbReference type="Gene3D" id="2.40.420.20">
    <property type="match status" value="1"/>
</dbReference>
<evidence type="ECO:0000259" key="5">
    <source>
        <dbReference type="Pfam" id="PF25917"/>
    </source>
</evidence>
<dbReference type="Pfam" id="PF25876">
    <property type="entry name" value="HH_MFP_RND"/>
    <property type="match status" value="1"/>
</dbReference>
<dbReference type="RefSeq" id="WP_157934136.1">
    <property type="nucleotide sequence ID" value="NZ_CP016616.1"/>
</dbReference>
<evidence type="ECO:0000256" key="1">
    <source>
        <dbReference type="ARBA" id="ARBA00004196"/>
    </source>
</evidence>
<dbReference type="SUPFAM" id="SSF111369">
    <property type="entry name" value="HlyD-like secretion proteins"/>
    <property type="match status" value="1"/>
</dbReference>
<organism evidence="8">
    <name type="scientific">Microvirga ossetica</name>
    <dbReference type="NCBI Taxonomy" id="1882682"/>
    <lineage>
        <taxon>Bacteria</taxon>
        <taxon>Pseudomonadati</taxon>
        <taxon>Pseudomonadota</taxon>
        <taxon>Alphaproteobacteria</taxon>
        <taxon>Hyphomicrobiales</taxon>
        <taxon>Methylobacteriaceae</taxon>
        <taxon>Microvirga</taxon>
    </lineage>
</organism>
<sequence>MAPLPFPARSPEALSLQGRRSWKLLAVVILLGCCTPHSPVSAQPAGPPPSVVVAPIRAQDVTDRVHFIGNVEATQQVELRARVEGFLDKVAFAEGSFVEAGTMLYQIEQGPYQASLDQSKAGLASAEAQLASAQATLTARQAELDRQTTLARQQFASQAVLDQATAQRDEAAAAVQQAKAQIQSAQAQINTATLNLSYTTVMAPIAGRIGKSAVTIGNLVSPSTGVLATIVQMSPIRVVFSIPERDYVALMKYLSGPDGRAAANPFDLFAPHLLLPDGTDYGKSGKIEFINNQIDPSTGTVAVRAVFENPDNLLLPGQFVSVTVQIGRPQMLPNVPQSAIMRDDQGPYVYLVDKDNRVQKRPIKTGIRTDTGYAVESGLQEGETVIVDGIQKARPGIVVQPVAAAAPDPAGPRR</sequence>
<dbReference type="Pfam" id="PF25967">
    <property type="entry name" value="RND-MFP_C"/>
    <property type="match status" value="1"/>
</dbReference>
<dbReference type="Gene3D" id="2.40.50.100">
    <property type="match status" value="1"/>
</dbReference>
<proteinExistence type="inferred from homology"/>
<dbReference type="Pfam" id="PF25917">
    <property type="entry name" value="BSH_RND"/>
    <property type="match status" value="1"/>
</dbReference>
<evidence type="ECO:0000259" key="7">
    <source>
        <dbReference type="Pfam" id="PF25967"/>
    </source>
</evidence>
<dbReference type="InterPro" id="IPR058624">
    <property type="entry name" value="MdtA-like_HH"/>
</dbReference>
<name>A0A1B2EFM9_9HYPH</name>
<protein>
    <submittedName>
        <fullName evidence="8">Uncharacterized protein</fullName>
    </submittedName>
</protein>
<feature type="domain" description="Multidrug resistance protein MdtA-like barrel-sandwich hybrid" evidence="5">
    <location>
        <begin position="76"/>
        <end position="223"/>
    </location>
</feature>
<keyword evidence="3" id="KW-0175">Coiled coil</keyword>
<dbReference type="EMBL" id="CP016616">
    <property type="protein sequence ID" value="ANY78783.1"/>
    <property type="molecule type" value="Genomic_DNA"/>
</dbReference>
<dbReference type="FunFam" id="2.40.420.20:FF:000001">
    <property type="entry name" value="Efflux RND transporter periplasmic adaptor subunit"/>
    <property type="match status" value="1"/>
</dbReference>
<evidence type="ECO:0000256" key="3">
    <source>
        <dbReference type="SAM" id="Coils"/>
    </source>
</evidence>
<dbReference type="Gene3D" id="2.40.30.170">
    <property type="match status" value="1"/>
</dbReference>
<dbReference type="InterPro" id="IPR006143">
    <property type="entry name" value="RND_pump_MFP"/>
</dbReference>
<comment type="similarity">
    <text evidence="2">Belongs to the membrane fusion protein (MFP) (TC 8.A.1) family.</text>
</comment>
<accession>A0A1B2EFM9</accession>
<feature type="domain" description="Multidrug resistance protein MdtA-like C-terminal permuted SH3" evidence="7">
    <location>
        <begin position="335"/>
        <end position="392"/>
    </location>
</feature>
<dbReference type="GO" id="GO:0046677">
    <property type="term" value="P:response to antibiotic"/>
    <property type="evidence" value="ECO:0007669"/>
    <property type="project" value="TreeGrafter"/>
</dbReference>
<dbReference type="Gene3D" id="1.10.287.470">
    <property type="entry name" value="Helix hairpin bin"/>
    <property type="match status" value="1"/>
</dbReference>
<dbReference type="OrthoDB" id="9816569at2"/>
<dbReference type="GO" id="GO:0005886">
    <property type="term" value="C:plasma membrane"/>
    <property type="evidence" value="ECO:0007669"/>
    <property type="project" value="TreeGrafter"/>
</dbReference>
<dbReference type="InterPro" id="IPR058625">
    <property type="entry name" value="MdtA-like_BSH"/>
</dbReference>
<feature type="domain" description="Multidrug resistance protein MdtA-like beta-barrel" evidence="6">
    <location>
        <begin position="235"/>
        <end position="327"/>
    </location>
</feature>
<dbReference type="PANTHER" id="PTHR30158">
    <property type="entry name" value="ACRA/E-RELATED COMPONENT OF DRUG EFFLUX TRANSPORTER"/>
    <property type="match status" value="1"/>
</dbReference>
<dbReference type="Pfam" id="PF25944">
    <property type="entry name" value="Beta-barrel_RND"/>
    <property type="match status" value="1"/>
</dbReference>
<dbReference type="InterPro" id="IPR058626">
    <property type="entry name" value="MdtA-like_b-barrel"/>
</dbReference>
<comment type="subcellular location">
    <subcellularLocation>
        <location evidence="1">Cell envelope</location>
    </subcellularLocation>
</comment>
<dbReference type="InterPro" id="IPR058627">
    <property type="entry name" value="MdtA-like_C"/>
</dbReference>
<evidence type="ECO:0000256" key="2">
    <source>
        <dbReference type="ARBA" id="ARBA00009477"/>
    </source>
</evidence>
<reference evidence="8" key="1">
    <citation type="submission" date="2016-07" db="EMBL/GenBank/DDBJ databases">
        <title>Microvirga ossetica sp. nov. a new species of rhizobia isolated from root nodules of the legume species Vicia alpestris Steven originated from North Ossetia region in the Caucasus.</title>
        <authorList>
            <person name="Safronova V.I."/>
            <person name="Kuznetsova I.G."/>
            <person name="Sazanova A.L."/>
            <person name="Belimov A."/>
            <person name="Andronov E."/>
            <person name="Osledkin Y.S."/>
            <person name="Onishchuk O.P."/>
            <person name="Kurchak O.N."/>
            <person name="Shaposhnikov A.I."/>
            <person name="Willems A."/>
            <person name="Tikhonovich I.A."/>
        </authorList>
    </citation>
    <scope>NUCLEOTIDE SEQUENCE [LARGE SCALE GENOMIC DNA]</scope>
    <source>
        <strain evidence="8">V5/3M</strain>
    </source>
</reference>
<dbReference type="AlphaFoldDB" id="A0A1B2EFM9"/>
<dbReference type="KEGG" id="moc:BB934_11555"/>
<dbReference type="GO" id="GO:0030313">
    <property type="term" value="C:cell envelope"/>
    <property type="evidence" value="ECO:0007669"/>
    <property type="project" value="UniProtKB-SubCell"/>
</dbReference>
<dbReference type="GO" id="GO:0022857">
    <property type="term" value="F:transmembrane transporter activity"/>
    <property type="evidence" value="ECO:0007669"/>
    <property type="project" value="InterPro"/>
</dbReference>
<feature type="coiled-coil region" evidence="3">
    <location>
        <begin position="116"/>
        <end position="195"/>
    </location>
</feature>